<keyword evidence="3" id="KW-1185">Reference proteome</keyword>
<feature type="region of interest" description="Disordered" evidence="1">
    <location>
        <begin position="97"/>
        <end position="119"/>
    </location>
</feature>
<feature type="compositionally biased region" description="Acidic residues" evidence="1">
    <location>
        <begin position="8"/>
        <end position="17"/>
    </location>
</feature>
<feature type="region of interest" description="Disordered" evidence="1">
    <location>
        <begin position="1"/>
        <end position="27"/>
    </location>
</feature>
<proteinExistence type="predicted"/>
<reference evidence="2 3" key="1">
    <citation type="journal article" date="2020" name="ISME J.">
        <title>Uncovering the hidden diversity of litter-decomposition mechanisms in mushroom-forming fungi.</title>
        <authorList>
            <person name="Floudas D."/>
            <person name="Bentzer J."/>
            <person name="Ahren D."/>
            <person name="Johansson T."/>
            <person name="Persson P."/>
            <person name="Tunlid A."/>
        </authorList>
    </citation>
    <scope>NUCLEOTIDE SEQUENCE [LARGE SCALE GENOMIC DNA]</scope>
    <source>
        <strain evidence="2 3">CBS 661.87</strain>
    </source>
</reference>
<protein>
    <submittedName>
        <fullName evidence="2">Uncharacterized protein</fullName>
    </submittedName>
</protein>
<comment type="caution">
    <text evidence="2">The sequence shown here is derived from an EMBL/GenBank/DDBJ whole genome shotgun (WGS) entry which is preliminary data.</text>
</comment>
<feature type="compositionally biased region" description="Low complexity" evidence="1">
    <location>
        <begin position="101"/>
        <end position="115"/>
    </location>
</feature>
<accession>A0A8H5MC50</accession>
<gene>
    <name evidence="2" type="ORF">D9615_000533</name>
</gene>
<evidence type="ECO:0000256" key="1">
    <source>
        <dbReference type="SAM" id="MobiDB-lite"/>
    </source>
</evidence>
<evidence type="ECO:0000313" key="3">
    <source>
        <dbReference type="Proteomes" id="UP000565441"/>
    </source>
</evidence>
<sequence length="581" mass="64028">MPTNYQDEVVDDSEPEREELRRREKPRMRTSIEVIEITDEESDNPARRVPTVVEISDESAHSIVPHEPLEKALHSANILAGGAVRTRSLPIPSCHTDVAHPTSTLTLPPTATSDPQTDEEADAKINLARFAYLGTTSSAKAPANAPGLSRQASSVHCVTEPKPPPKKKLANRFADDFSDFDLSMLTKCVSCEVRWTARKTATQKILHVQACAKKKFLSDATVRILIRKEIDSVDTLQSKGKAKASPIIPDPKTFLEEVVAESAPKKKGRRLGASETVQSITQTRDLILDRARAVIGITSSDSEGLEFSVRTQTIGARSLGLDKDNLSLNPGQGFGASTLAQRHHTATNLLGSEPQEIDDEQSDAEIRPATQTFAPSKLGSTRRPLQAPVEGYIQSTVLSSPVLSYANVMNRLAASPVSCIPDLFHAASPIIMSEFSTREPSPHPAPKASRPLERPDESLLKGPIMTMEEGDNEFHHRSDQFNEFRCDDDADLHLDPDGNHPSIVPSTPSRSRTLDGSLMDTKGIKSIFKEKATQPAKTPSRRKLQPEHELDNDLWEKNMKEKIIRDTNLHLRILRYEASNT</sequence>
<feature type="region of interest" description="Disordered" evidence="1">
    <location>
        <begin position="435"/>
        <end position="456"/>
    </location>
</feature>
<dbReference type="Proteomes" id="UP000565441">
    <property type="component" value="Unassembled WGS sequence"/>
</dbReference>
<dbReference type="AlphaFoldDB" id="A0A8H5MC50"/>
<dbReference type="OrthoDB" id="5576441at2759"/>
<name>A0A8H5MC50_9AGAR</name>
<dbReference type="EMBL" id="JAACJP010000001">
    <property type="protein sequence ID" value="KAF5388449.1"/>
    <property type="molecule type" value="Genomic_DNA"/>
</dbReference>
<organism evidence="2 3">
    <name type="scientific">Tricholomella constricta</name>
    <dbReference type="NCBI Taxonomy" id="117010"/>
    <lineage>
        <taxon>Eukaryota</taxon>
        <taxon>Fungi</taxon>
        <taxon>Dikarya</taxon>
        <taxon>Basidiomycota</taxon>
        <taxon>Agaricomycotina</taxon>
        <taxon>Agaricomycetes</taxon>
        <taxon>Agaricomycetidae</taxon>
        <taxon>Agaricales</taxon>
        <taxon>Tricholomatineae</taxon>
        <taxon>Lyophyllaceae</taxon>
        <taxon>Tricholomella</taxon>
    </lineage>
</organism>
<evidence type="ECO:0000313" key="2">
    <source>
        <dbReference type="EMBL" id="KAF5388449.1"/>
    </source>
</evidence>
<feature type="region of interest" description="Disordered" evidence="1">
    <location>
        <begin position="490"/>
        <end position="511"/>
    </location>
</feature>